<accession>A0A031WG99</accession>
<dbReference type="Proteomes" id="UP000189137">
    <property type="component" value="Unassembled WGS sequence"/>
</dbReference>
<dbReference type="GeneID" id="66355165"/>
<dbReference type="Gene3D" id="3.40.50.150">
    <property type="entry name" value="Vaccinia Virus protein VP39"/>
    <property type="match status" value="1"/>
</dbReference>
<evidence type="ECO:0000256" key="2">
    <source>
        <dbReference type="ARBA" id="ARBA00022603"/>
    </source>
</evidence>
<reference evidence="16 17" key="5">
    <citation type="journal article" date="2024" name="bioRxiv">
        <title>Quinoline-based compounds can inhibit diverse enzymes that act on DNA.</title>
        <authorList>
            <person name="Zhou J."/>
            <person name="Chen Q."/>
            <person name="Ren R."/>
            <person name="Yang J."/>
            <person name="Liu B."/>
            <person name="Horton J.R."/>
            <person name="Chang C."/>
            <person name="Li C."/>
            <person name="Maksoud L."/>
            <person name="Yang Y."/>
            <person name="Rotili D."/>
            <person name="Zhang X."/>
            <person name="Blumenthal R.M."/>
            <person name="Chen T."/>
            <person name="Gao Y."/>
            <person name="Valente S."/>
            <person name="Mai A."/>
            <person name="Cheng X."/>
        </authorList>
    </citation>
    <scope>X-RAY CRYSTALLOGRAPHY (2.89 ANGSTROMS)</scope>
</reference>
<dbReference type="InterPro" id="IPR025931">
    <property type="entry name" value="TaqI_C"/>
</dbReference>
<proteinExistence type="evidence at protein level"/>
<reference evidence="10" key="1">
    <citation type="submission" date="2014-07" db="EMBL/GenBank/DDBJ databases">
        <authorList>
            <person name="Monot Marc"/>
        </authorList>
    </citation>
    <scope>NUCLEOTIDE SEQUENCE</scope>
    <source>
        <strain evidence="12">7032989</strain>
        <strain evidence="11">7032994</strain>
    </source>
</reference>
<dbReference type="EMBL" id="LK932410">
    <property type="protein sequence ID" value="CDS89066.1"/>
    <property type="molecule type" value="Genomic_DNA"/>
</dbReference>
<dbReference type="REBASE" id="422799">
    <property type="entry name" value="M.Cdi13747II"/>
</dbReference>
<dbReference type="PRINTS" id="PR00507">
    <property type="entry name" value="N12N6MTFRASE"/>
</dbReference>
<dbReference type="GO" id="GO:0016787">
    <property type="term" value="F:hydrolase activity"/>
    <property type="evidence" value="ECO:0007669"/>
    <property type="project" value="UniProtKB-KW"/>
</dbReference>
<keyword evidence="2 10" id="KW-0489">Methyltransferase</keyword>
<dbReference type="EC" id="2.1.1.72" evidence="1"/>
<evidence type="ECO:0000313" key="11">
    <source>
        <dbReference type="EMBL" id="CDS89066.1"/>
    </source>
</evidence>
<evidence type="ECO:0007829" key="17">
    <source>
        <dbReference type="PDB" id="8VPH"/>
    </source>
</evidence>
<gene>
    <name evidence="12" type="ORF">BN1095_20232</name>
    <name evidence="10" type="ORF">BN1096_690041</name>
    <name evidence="11" type="ORF">BN1097_700039</name>
    <name evidence="13" type="ORF">KRM00_001701</name>
    <name evidence="14" type="ORF">SAMEA3375112_02139</name>
</gene>
<dbReference type="PANTHER" id="PTHR33841:SF6">
    <property type="entry name" value="TYPE II METHYLTRANSFERASE M.HINDII"/>
    <property type="match status" value="1"/>
</dbReference>
<dbReference type="Pfam" id="PF07669">
    <property type="entry name" value="Eco57I"/>
    <property type="match status" value="1"/>
</dbReference>
<evidence type="ECO:0000313" key="10">
    <source>
        <dbReference type="EMBL" id="CDS88402.1"/>
    </source>
</evidence>
<evidence type="ECO:0000313" key="12">
    <source>
        <dbReference type="EMBL" id="CDS95757.1"/>
    </source>
</evidence>
<dbReference type="REBASE" id="99593">
    <property type="entry name" value="M.Pdi630ORF27580P"/>
</dbReference>
<comment type="catalytic activity">
    <reaction evidence="7">
        <text>a 2'-deoxyadenosine in DNA + S-adenosyl-L-methionine = an N(6)-methyl-2'-deoxyadenosine in DNA + S-adenosyl-L-homocysteine + H(+)</text>
        <dbReference type="Rhea" id="RHEA:15197"/>
        <dbReference type="Rhea" id="RHEA-COMP:12418"/>
        <dbReference type="Rhea" id="RHEA-COMP:12419"/>
        <dbReference type="ChEBI" id="CHEBI:15378"/>
        <dbReference type="ChEBI" id="CHEBI:57856"/>
        <dbReference type="ChEBI" id="CHEBI:59789"/>
        <dbReference type="ChEBI" id="CHEBI:90615"/>
        <dbReference type="ChEBI" id="CHEBI:90616"/>
        <dbReference type="EC" id="2.1.1.72"/>
    </reaction>
</comment>
<dbReference type="PDB" id="8VPG">
    <property type="method" value="X-ray"/>
    <property type="resolution" value="3.05 A"/>
    <property type="chains" value="A/B/C=1-577"/>
</dbReference>
<dbReference type="PROSITE" id="PS00092">
    <property type="entry name" value="N6_MTASE"/>
    <property type="match status" value="1"/>
</dbReference>
<sequence length="577" mass="68647">MDDISQDNFLLSKEYENSLDVDTKKASGIYYTPKIIVDYIVKKTLKNHDIIKNPYPRILDISCGCGNFLLEVYDILYDLFEENIYELKKKYDENYWTVDNIHRHILNYCIYGADIDEKAISILKDSLTNKKVVNDLDESDIKINLFCCDSLKKKWRYKFDYIVGNPPYIGHKKLEKKYKKFLLEKYSEVYKDKADLYFCFYKKIIDILKQGGIGSVITPRYFLESLSGKDLREYIKSNVNVQEIVDFLGANIFKNIGVSSCILTFDKKKTKETYIDVFKIKNEDICINKFETLEELLKSSKFEHFNINQRLLSDEWILVNKDDETFYNKIQEKCKYSLEDIAISFQGIITGCDKAFILSKDDVKLNLVDDKFLKCWIKSKNINKYIVDKSEYRLIYSNDIDNENTNKRILDEIIGLYKTKLENRRECKSGIRKWYELQWGREKLFFERKKIMYPYKSNENRFAIDYDNNFSSADVYSFFIKEEYLDKFSYEYLVGILNSSVYDKYFKITAKKMSKNIYDYYPNKVMKIRIFRDNNYEEIENLSKQIISILLNKSIDKGKVEKLQIKMDNLIMDSLGI</sequence>
<dbReference type="GO" id="GO:0009007">
    <property type="term" value="F:site-specific DNA-methyltransferase (adenine-specific) activity"/>
    <property type="evidence" value="ECO:0007669"/>
    <property type="project" value="UniProtKB-EC"/>
</dbReference>
<dbReference type="CDD" id="cd02440">
    <property type="entry name" value="AdoMet_MTases"/>
    <property type="match status" value="1"/>
</dbReference>
<evidence type="ECO:0000259" key="8">
    <source>
        <dbReference type="Pfam" id="PF07669"/>
    </source>
</evidence>
<reference evidence="13" key="4">
    <citation type="submission" date="2021-06" db="EMBL/GenBank/DDBJ databases">
        <authorList>
            <consortium name="NCBI Pathogen Detection Project"/>
        </authorList>
    </citation>
    <scope>NUCLEOTIDE SEQUENCE</scope>
    <source>
        <strain evidence="13">HN1000</strain>
    </source>
</reference>
<protein>
    <recommendedName>
        <fullName evidence="1">site-specific DNA-methyltransferase (adenine-specific)</fullName>
        <ecNumber evidence="1">2.1.1.72</ecNumber>
    </recommendedName>
</protein>
<dbReference type="InterPro" id="IPR011639">
    <property type="entry name" value="MethylTrfase_TaqI-like_dom"/>
</dbReference>
<keyword evidence="16 17" id="KW-0002">3D-structure</keyword>
<evidence type="ECO:0000259" key="9">
    <source>
        <dbReference type="Pfam" id="PF12950"/>
    </source>
</evidence>
<dbReference type="InterPro" id="IPR050953">
    <property type="entry name" value="N4_N6_ade-DNA_methylase"/>
</dbReference>
<evidence type="ECO:0000313" key="14">
    <source>
        <dbReference type="EMBL" id="SJS44530.1"/>
    </source>
</evidence>
<evidence type="ECO:0000256" key="3">
    <source>
        <dbReference type="ARBA" id="ARBA00022679"/>
    </source>
</evidence>
<dbReference type="GO" id="GO:0003677">
    <property type="term" value="F:DNA binding"/>
    <property type="evidence" value="ECO:0007669"/>
    <property type="project" value="UniProtKB-KW"/>
</dbReference>
<dbReference type="RefSeq" id="WP_003431790.1">
    <property type="nucleotide sequence ID" value="NZ_AP031492.1"/>
</dbReference>
<dbReference type="GO" id="GO:0009307">
    <property type="term" value="P:DNA restriction-modification system"/>
    <property type="evidence" value="ECO:0007669"/>
    <property type="project" value="UniProtKB-KW"/>
</dbReference>
<dbReference type="Pfam" id="PF12950">
    <property type="entry name" value="TaqI_C"/>
    <property type="match status" value="1"/>
</dbReference>
<evidence type="ECO:0007829" key="16">
    <source>
        <dbReference type="PDB" id="8VPG"/>
    </source>
</evidence>
<dbReference type="EMBL" id="LK932849">
    <property type="protein sequence ID" value="CDS95757.1"/>
    <property type="molecule type" value="Genomic_DNA"/>
</dbReference>
<organism evidence="10">
    <name type="scientific">Clostridioides difficile</name>
    <name type="common">Peptoclostridium difficile</name>
    <dbReference type="NCBI Taxonomy" id="1496"/>
    <lineage>
        <taxon>Bacteria</taxon>
        <taxon>Bacillati</taxon>
        <taxon>Bacillota</taxon>
        <taxon>Clostridia</taxon>
        <taxon>Peptostreptococcales</taxon>
        <taxon>Peptostreptococcaceae</taxon>
        <taxon>Clostridioides</taxon>
    </lineage>
</organism>
<dbReference type="EMBL" id="DAEPXK010000014">
    <property type="protein sequence ID" value="HBH1542221.1"/>
    <property type="molecule type" value="Genomic_DNA"/>
</dbReference>
<dbReference type="Proteomes" id="UP000878956">
    <property type="component" value="Unassembled WGS sequence"/>
</dbReference>
<evidence type="ECO:0000313" key="13">
    <source>
        <dbReference type="EMBL" id="HBH1542221.1"/>
    </source>
</evidence>
<keyword evidence="5" id="KW-0680">Restriction system</keyword>
<dbReference type="KEGG" id="pdf:CD630DERM_27580"/>
<feature type="domain" description="Type II methyltransferase M.TaqI-like" evidence="8">
    <location>
        <begin position="109"/>
        <end position="253"/>
    </location>
</feature>
<dbReference type="SUPFAM" id="SSF53335">
    <property type="entry name" value="S-adenosyl-L-methionine-dependent methyltransferases"/>
    <property type="match status" value="1"/>
</dbReference>
<dbReference type="REBASE" id="89922">
    <property type="entry name" value="M.Pdi6601ORF690041P"/>
</dbReference>
<evidence type="ECO:0000256" key="6">
    <source>
        <dbReference type="ARBA" id="ARBA00023125"/>
    </source>
</evidence>
<dbReference type="EMBL" id="FUPS01000006">
    <property type="protein sequence ID" value="SJS44530.1"/>
    <property type="molecule type" value="Genomic_DNA"/>
</dbReference>
<evidence type="ECO:0000256" key="1">
    <source>
        <dbReference type="ARBA" id="ARBA00011900"/>
    </source>
</evidence>
<dbReference type="PDB" id="8VPI">
    <property type="method" value="X-ray"/>
    <property type="resolution" value="2.89 A"/>
    <property type="chains" value="A/B/C=1-577"/>
</dbReference>
<dbReference type="PATRIC" id="fig|1496.1373.peg.770"/>
<evidence type="ECO:0000313" key="15">
    <source>
        <dbReference type="Proteomes" id="UP000189137"/>
    </source>
</evidence>
<dbReference type="InterPro" id="IPR029063">
    <property type="entry name" value="SAM-dependent_MTases_sf"/>
</dbReference>
<reference evidence="14 15" key="2">
    <citation type="submission" date="2017-02" db="EMBL/GenBank/DDBJ databases">
        <authorList>
            <consortium name="Pathogen Informatics"/>
        </authorList>
    </citation>
    <scope>NUCLEOTIDE SEQUENCE [LARGE SCALE GENOMIC DNA]</scope>
    <source>
        <strain evidence="14 15">VRECD0157</strain>
    </source>
</reference>
<dbReference type="InterPro" id="IPR002052">
    <property type="entry name" value="DNA_methylase_N6_adenine_CS"/>
</dbReference>
<feature type="domain" description="TaqI-like C-terminal specificity" evidence="9">
    <location>
        <begin position="378"/>
        <end position="527"/>
    </location>
</feature>
<dbReference type="AlphaFoldDB" id="A0A031WG99"/>
<keyword evidence="4" id="KW-0949">S-adenosyl-L-methionine</keyword>
<keyword evidence="3 10" id="KW-0808">Transferase</keyword>
<name>A0A031WG99_CLODI</name>
<dbReference type="REBASE" id="89913">
    <property type="entry name" value="M.Pdi6602ORF700039P"/>
</dbReference>
<dbReference type="REBASE" id="89934">
    <property type="entry name" value="M.Pdi6600ORF20232P"/>
</dbReference>
<dbReference type="PANTHER" id="PTHR33841">
    <property type="entry name" value="DNA METHYLTRANSFERASE YEEA-RELATED"/>
    <property type="match status" value="1"/>
</dbReference>
<dbReference type="SMR" id="A0A031WG99"/>
<keyword evidence="6" id="KW-0238">DNA-binding</keyword>
<keyword evidence="14" id="KW-0378">Hydrolase</keyword>
<evidence type="ECO:0000256" key="7">
    <source>
        <dbReference type="ARBA" id="ARBA00047942"/>
    </source>
</evidence>
<evidence type="ECO:0000256" key="5">
    <source>
        <dbReference type="ARBA" id="ARBA00022747"/>
    </source>
</evidence>
<dbReference type="GO" id="GO:0032259">
    <property type="term" value="P:methylation"/>
    <property type="evidence" value="ECO:0007669"/>
    <property type="project" value="UniProtKB-KW"/>
</dbReference>
<dbReference type="EMBL" id="LK932523">
    <property type="protein sequence ID" value="CDS88402.1"/>
    <property type="molecule type" value="Genomic_DNA"/>
</dbReference>
<evidence type="ECO:0000256" key="4">
    <source>
        <dbReference type="ARBA" id="ARBA00022691"/>
    </source>
</evidence>
<reference evidence="13" key="3">
    <citation type="journal article" date="2018" name="Genome Biol.">
        <title>SKESA: strategic k-mer extension for scrupulous assemblies.</title>
        <authorList>
            <person name="Souvorov A."/>
            <person name="Agarwala R."/>
            <person name="Lipman D.J."/>
        </authorList>
    </citation>
    <scope>NUCLEOTIDE SEQUENCE</scope>
    <source>
        <strain evidence="13">HN1000</strain>
    </source>
</reference>
<dbReference type="PDB" id="8VPH">
    <property type="method" value="X-ray"/>
    <property type="resolution" value="3.18 A"/>
    <property type="chains" value="A/B/C=1-577"/>
</dbReference>